<keyword evidence="1" id="KW-1133">Transmembrane helix</keyword>
<evidence type="ECO:0000313" key="3">
    <source>
        <dbReference type="Proteomes" id="UP000176723"/>
    </source>
</evidence>
<dbReference type="EMBL" id="MHCL01000016">
    <property type="protein sequence ID" value="OGY21091.1"/>
    <property type="molecule type" value="Genomic_DNA"/>
</dbReference>
<evidence type="ECO:0000313" key="2">
    <source>
        <dbReference type="EMBL" id="OGY21091.1"/>
    </source>
</evidence>
<gene>
    <name evidence="2" type="ORF">A3A65_03285</name>
</gene>
<proteinExistence type="predicted"/>
<dbReference type="AlphaFoldDB" id="A0A1G1W0A6"/>
<accession>A0A1G1W0A6</accession>
<keyword evidence="1" id="KW-0812">Transmembrane</keyword>
<organism evidence="2 3">
    <name type="scientific">Candidatus Chisholmbacteria bacterium RIFCSPLOWO2_01_FULL_49_14</name>
    <dbReference type="NCBI Taxonomy" id="1797593"/>
    <lineage>
        <taxon>Bacteria</taxon>
        <taxon>Candidatus Chisholmiibacteriota</taxon>
    </lineage>
</organism>
<reference evidence="2 3" key="1">
    <citation type="journal article" date="2016" name="Nat. Commun.">
        <title>Thousands of microbial genomes shed light on interconnected biogeochemical processes in an aquifer system.</title>
        <authorList>
            <person name="Anantharaman K."/>
            <person name="Brown C.T."/>
            <person name="Hug L.A."/>
            <person name="Sharon I."/>
            <person name="Castelle C.J."/>
            <person name="Probst A.J."/>
            <person name="Thomas B.C."/>
            <person name="Singh A."/>
            <person name="Wilkins M.J."/>
            <person name="Karaoz U."/>
            <person name="Brodie E.L."/>
            <person name="Williams K.H."/>
            <person name="Hubbard S.S."/>
            <person name="Banfield J.F."/>
        </authorList>
    </citation>
    <scope>NUCLEOTIDE SEQUENCE [LARGE SCALE GENOMIC DNA]</scope>
</reference>
<evidence type="ECO:0000256" key="1">
    <source>
        <dbReference type="SAM" id="Phobius"/>
    </source>
</evidence>
<dbReference type="Proteomes" id="UP000176723">
    <property type="component" value="Unassembled WGS sequence"/>
</dbReference>
<keyword evidence="1" id="KW-0472">Membrane</keyword>
<sequence>MTPINKKEHDSYDLFQLIFRGAVPILTGTALLIGGIWLLTLPLPGWKLILGLPAAQLGIVVLMFSFDDVTKKHLHPENYEVLICPYCSNENLVNRQTPSMFCGKCQKKIMNPEYGPKDEDED</sequence>
<feature type="transmembrane region" description="Helical" evidence="1">
    <location>
        <begin position="46"/>
        <end position="66"/>
    </location>
</feature>
<feature type="transmembrane region" description="Helical" evidence="1">
    <location>
        <begin position="21"/>
        <end position="40"/>
    </location>
</feature>
<comment type="caution">
    <text evidence="2">The sequence shown here is derived from an EMBL/GenBank/DDBJ whole genome shotgun (WGS) entry which is preliminary data.</text>
</comment>
<name>A0A1G1W0A6_9BACT</name>
<protein>
    <submittedName>
        <fullName evidence="2">Uncharacterized protein</fullName>
    </submittedName>
</protein>